<dbReference type="GeneID" id="56476275"/>
<feature type="domain" description="Major facilitator superfamily (MFS) profile" evidence="7">
    <location>
        <begin position="12"/>
        <end position="435"/>
    </location>
</feature>
<organism evidence="8 9">
    <name type="scientific">Peribacillus simplex NBRC 15720 = DSM 1321</name>
    <dbReference type="NCBI Taxonomy" id="1349754"/>
    <lineage>
        <taxon>Bacteria</taxon>
        <taxon>Bacillati</taxon>
        <taxon>Bacillota</taxon>
        <taxon>Bacilli</taxon>
        <taxon>Bacillales</taxon>
        <taxon>Bacillaceae</taxon>
        <taxon>Peribacillus</taxon>
    </lineage>
</organism>
<dbReference type="SUPFAM" id="SSF103473">
    <property type="entry name" value="MFS general substrate transporter"/>
    <property type="match status" value="1"/>
</dbReference>
<feature type="transmembrane region" description="Helical" evidence="6">
    <location>
        <begin position="47"/>
        <end position="66"/>
    </location>
</feature>
<dbReference type="Proteomes" id="UP000214618">
    <property type="component" value="Chromosome"/>
</dbReference>
<proteinExistence type="predicted"/>
<dbReference type="CDD" id="cd17321">
    <property type="entry name" value="MFS_MMR_MDR_like"/>
    <property type="match status" value="1"/>
</dbReference>
<dbReference type="Gene3D" id="1.20.1250.20">
    <property type="entry name" value="MFS general substrate transporter like domains"/>
    <property type="match status" value="1"/>
</dbReference>
<evidence type="ECO:0000313" key="9">
    <source>
        <dbReference type="Proteomes" id="UP000214618"/>
    </source>
</evidence>
<dbReference type="OrthoDB" id="2403626at2"/>
<feature type="transmembrane region" description="Helical" evidence="6">
    <location>
        <begin position="78"/>
        <end position="95"/>
    </location>
</feature>
<dbReference type="GO" id="GO:0005886">
    <property type="term" value="C:plasma membrane"/>
    <property type="evidence" value="ECO:0007669"/>
    <property type="project" value="UniProtKB-SubCell"/>
</dbReference>
<evidence type="ECO:0000256" key="4">
    <source>
        <dbReference type="ARBA" id="ARBA00022989"/>
    </source>
</evidence>
<keyword evidence="2" id="KW-0813">Transport</keyword>
<dbReference type="InterPro" id="IPR036259">
    <property type="entry name" value="MFS_trans_sf"/>
</dbReference>
<feature type="transmembrane region" description="Helical" evidence="6">
    <location>
        <begin position="378"/>
        <end position="398"/>
    </location>
</feature>
<feature type="transmembrane region" description="Helical" evidence="6">
    <location>
        <begin position="101"/>
        <end position="124"/>
    </location>
</feature>
<name>A0A223EPA5_9BACI</name>
<evidence type="ECO:0000259" key="7">
    <source>
        <dbReference type="PROSITE" id="PS50850"/>
    </source>
</evidence>
<reference evidence="8 9" key="1">
    <citation type="submission" date="2016-10" db="EMBL/GenBank/DDBJ databases">
        <title>The whole genome sequencing and assembly of Bacillus simplex DSM 1321 strain.</title>
        <authorList>
            <person name="Park M.-K."/>
            <person name="Lee Y.-J."/>
            <person name="Yi H."/>
            <person name="Bahn Y.-S."/>
            <person name="Kim J.F."/>
            <person name="Lee D.-W."/>
        </authorList>
    </citation>
    <scope>NUCLEOTIDE SEQUENCE [LARGE SCALE GENOMIC DNA]</scope>
    <source>
        <strain evidence="8 9">DSM 1321</strain>
    </source>
</reference>
<feature type="transmembrane region" description="Helical" evidence="6">
    <location>
        <begin position="286"/>
        <end position="309"/>
    </location>
</feature>
<feature type="transmembrane region" description="Helical" evidence="6">
    <location>
        <begin position="136"/>
        <end position="155"/>
    </location>
</feature>
<dbReference type="Gene3D" id="1.20.1720.10">
    <property type="entry name" value="Multidrug resistance protein D"/>
    <property type="match status" value="1"/>
</dbReference>
<dbReference type="InterPro" id="IPR020846">
    <property type="entry name" value="MFS_dom"/>
</dbReference>
<protein>
    <submittedName>
        <fullName evidence="8">MFS transporter</fullName>
    </submittedName>
</protein>
<dbReference type="GO" id="GO:0022857">
    <property type="term" value="F:transmembrane transporter activity"/>
    <property type="evidence" value="ECO:0007669"/>
    <property type="project" value="InterPro"/>
</dbReference>
<dbReference type="PRINTS" id="PR01036">
    <property type="entry name" value="TCRTETB"/>
</dbReference>
<dbReference type="EMBL" id="CP017704">
    <property type="protein sequence ID" value="ASS97069.1"/>
    <property type="molecule type" value="Genomic_DNA"/>
</dbReference>
<gene>
    <name evidence="8" type="ORF">BS1321_26120</name>
</gene>
<dbReference type="InterPro" id="IPR011701">
    <property type="entry name" value="MFS"/>
</dbReference>
<dbReference type="RefSeq" id="WP_063233844.1">
    <property type="nucleotide sequence ID" value="NZ_BCVO01000012.1"/>
</dbReference>
<evidence type="ECO:0000313" key="8">
    <source>
        <dbReference type="EMBL" id="ASS97069.1"/>
    </source>
</evidence>
<evidence type="ECO:0000256" key="3">
    <source>
        <dbReference type="ARBA" id="ARBA00022692"/>
    </source>
</evidence>
<feature type="transmembrane region" description="Helical" evidence="6">
    <location>
        <begin position="12"/>
        <end position="35"/>
    </location>
</feature>
<feature type="transmembrane region" description="Helical" evidence="6">
    <location>
        <begin position="321"/>
        <end position="339"/>
    </location>
</feature>
<keyword evidence="5 6" id="KW-0472">Membrane</keyword>
<evidence type="ECO:0000256" key="5">
    <source>
        <dbReference type="ARBA" id="ARBA00023136"/>
    </source>
</evidence>
<feature type="transmembrane region" description="Helical" evidence="6">
    <location>
        <begin position="161"/>
        <end position="182"/>
    </location>
</feature>
<dbReference type="PANTHER" id="PTHR42718:SF9">
    <property type="entry name" value="MAJOR FACILITATOR SUPERFAMILY MULTIDRUG TRANSPORTER MFSC"/>
    <property type="match status" value="1"/>
</dbReference>
<comment type="subcellular location">
    <subcellularLocation>
        <location evidence="1">Cell membrane</location>
        <topology evidence="1">Multi-pass membrane protein</topology>
    </subcellularLocation>
</comment>
<evidence type="ECO:0000256" key="6">
    <source>
        <dbReference type="SAM" id="Phobius"/>
    </source>
</evidence>
<feature type="transmembrane region" description="Helical" evidence="6">
    <location>
        <begin position="194"/>
        <end position="215"/>
    </location>
</feature>
<feature type="transmembrane region" description="Helical" evidence="6">
    <location>
        <begin position="258"/>
        <end position="280"/>
    </location>
</feature>
<dbReference type="PROSITE" id="PS50850">
    <property type="entry name" value="MFS"/>
    <property type="match status" value="1"/>
</dbReference>
<feature type="transmembrane region" description="Helical" evidence="6">
    <location>
        <begin position="345"/>
        <end position="366"/>
    </location>
</feature>
<evidence type="ECO:0000256" key="2">
    <source>
        <dbReference type="ARBA" id="ARBA00022448"/>
    </source>
</evidence>
<accession>A0A223EPA5</accession>
<evidence type="ECO:0000256" key="1">
    <source>
        <dbReference type="ARBA" id="ARBA00004651"/>
    </source>
</evidence>
<keyword evidence="3 6" id="KW-0812">Transmembrane</keyword>
<dbReference type="Pfam" id="PF07690">
    <property type="entry name" value="MFS_1"/>
    <property type="match status" value="1"/>
</dbReference>
<feature type="transmembrane region" description="Helical" evidence="6">
    <location>
        <begin position="410"/>
        <end position="429"/>
    </location>
</feature>
<keyword evidence="4 6" id="KW-1133">Transmembrane helix</keyword>
<sequence length="439" mass="47240">MNTEKSNQTKVLVLTLCFLVILGVMNAILFNVALVNISMDLSISTSQVSWIVVGYSMVVAIGSMVYGKLADYVSIKKLFIIAILLLSLGSIIGFSNQTYSIIILARLVQASGGAAFIALSMVTVAKMVELTKRPTALAMISASIALAVGIGPLVGGAITNLIGWPFLFLTMVVSIIGIGLLLKFMPKEEINPSSFHFDFIGAGLLFALIASTLLGVNINKMLFILSIVLLILFKVRMTKSKHPLIDIELFKNTTFIRVITIGFIINVGLMANLFLLPVLLAKRNGLSPFSIGIIVFIASLFSILSSFVTGKTLPTIGNIKMIYISTIVMIIGFFMLALIPNPNVIILSIALILTLMSYSSIQVSLNTLVPQTLNPAKIGVGLGLYNLLNFVGMALGPAASSKIMELTNSYSLNFILIALLISGHFLLLYRLPSVQQKAA</sequence>
<dbReference type="AlphaFoldDB" id="A0A223EPA5"/>
<dbReference type="PANTHER" id="PTHR42718">
    <property type="entry name" value="MAJOR FACILITATOR SUPERFAMILY MULTIDRUG TRANSPORTER MFSC"/>
    <property type="match status" value="1"/>
</dbReference>